<comment type="caution">
    <text evidence="2">The sequence shown here is derived from an EMBL/GenBank/DDBJ whole genome shotgun (WGS) entry which is preliminary data.</text>
</comment>
<dbReference type="RefSeq" id="WP_303278444.1">
    <property type="nucleotide sequence ID" value="NZ_JAUOEK010000131.1"/>
</dbReference>
<evidence type="ECO:0000259" key="1">
    <source>
        <dbReference type="PROSITE" id="PS50206"/>
    </source>
</evidence>
<dbReference type="Gene3D" id="3.40.250.10">
    <property type="entry name" value="Rhodanese-like domain"/>
    <property type="match status" value="1"/>
</dbReference>
<sequence length="134" mass="15097">MKRLILFLCTLFSLSATNCKGKDSSFKETIKVVSPKVMQTLLAKDSIQLIDVRTPEEFEQGYIEGAQNINYLSATFNSDIKKLDKTKPVILYCKSGGRSAKSSRKLLDIGFTEIYDLTGGITRWKEEGFEITIE</sequence>
<dbReference type="SUPFAM" id="SSF52821">
    <property type="entry name" value="Rhodanese/Cell cycle control phosphatase"/>
    <property type="match status" value="1"/>
</dbReference>
<dbReference type="PANTHER" id="PTHR45431">
    <property type="entry name" value="RHODANESE-LIKE DOMAIN-CONTAINING PROTEIN 15, CHLOROPLASTIC"/>
    <property type="match status" value="1"/>
</dbReference>
<protein>
    <submittedName>
        <fullName evidence="2">Rhodanese-like domain-containing protein</fullName>
    </submittedName>
</protein>
<accession>A0ABT8WCF1</accession>
<dbReference type="InterPro" id="IPR052367">
    <property type="entry name" value="Thiosulfate_ST/Rhodanese-like"/>
</dbReference>
<dbReference type="PANTHER" id="PTHR45431:SF3">
    <property type="entry name" value="RHODANESE-LIKE DOMAIN-CONTAINING PROTEIN 15, CHLOROPLASTIC"/>
    <property type="match status" value="1"/>
</dbReference>
<dbReference type="Pfam" id="PF00581">
    <property type="entry name" value="Rhodanese"/>
    <property type="match status" value="1"/>
</dbReference>
<name>A0ABT8WCF1_9FLAO</name>
<evidence type="ECO:0000313" key="3">
    <source>
        <dbReference type="Proteomes" id="UP001176883"/>
    </source>
</evidence>
<dbReference type="EMBL" id="JAUOEK010000131">
    <property type="protein sequence ID" value="MDO5970747.1"/>
    <property type="molecule type" value="Genomic_DNA"/>
</dbReference>
<dbReference type="PROSITE" id="PS50206">
    <property type="entry name" value="RHODANESE_3"/>
    <property type="match status" value="1"/>
</dbReference>
<dbReference type="SMART" id="SM00450">
    <property type="entry name" value="RHOD"/>
    <property type="match status" value="1"/>
</dbReference>
<dbReference type="InterPro" id="IPR001763">
    <property type="entry name" value="Rhodanese-like_dom"/>
</dbReference>
<dbReference type="InterPro" id="IPR036873">
    <property type="entry name" value="Rhodanese-like_dom_sf"/>
</dbReference>
<organism evidence="2 3">
    <name type="scientific">Flavivirga aquimarina</name>
    <dbReference type="NCBI Taxonomy" id="2027862"/>
    <lineage>
        <taxon>Bacteria</taxon>
        <taxon>Pseudomonadati</taxon>
        <taxon>Bacteroidota</taxon>
        <taxon>Flavobacteriia</taxon>
        <taxon>Flavobacteriales</taxon>
        <taxon>Flavobacteriaceae</taxon>
        <taxon>Flavivirga</taxon>
    </lineage>
</organism>
<evidence type="ECO:0000313" key="2">
    <source>
        <dbReference type="EMBL" id="MDO5970747.1"/>
    </source>
</evidence>
<reference evidence="2" key="1">
    <citation type="submission" date="2023-07" db="EMBL/GenBank/DDBJ databases">
        <title>Two novel species in the genus Flavivirga.</title>
        <authorList>
            <person name="Kwon K."/>
        </authorList>
    </citation>
    <scope>NUCLEOTIDE SEQUENCE</scope>
    <source>
        <strain evidence="2">KCTC 52353</strain>
    </source>
</reference>
<dbReference type="Proteomes" id="UP001176883">
    <property type="component" value="Unassembled WGS sequence"/>
</dbReference>
<proteinExistence type="predicted"/>
<dbReference type="CDD" id="cd00158">
    <property type="entry name" value="RHOD"/>
    <property type="match status" value="1"/>
</dbReference>
<gene>
    <name evidence="2" type="ORF">Q4Q35_13095</name>
</gene>
<keyword evidence="3" id="KW-1185">Reference proteome</keyword>
<feature type="domain" description="Rhodanese" evidence="1">
    <location>
        <begin position="43"/>
        <end position="133"/>
    </location>
</feature>